<name>A0ABS5SRT6_9PROT</name>
<comment type="caution">
    <text evidence="1">The sequence shown here is derived from an EMBL/GenBank/DDBJ whole genome shotgun (WGS) entry which is preliminary data.</text>
</comment>
<evidence type="ECO:0000313" key="2">
    <source>
        <dbReference type="Proteomes" id="UP001519538"/>
    </source>
</evidence>
<organism evidence="1 2">
    <name type="scientific">Komagataeibacter oboediens</name>
    <dbReference type="NCBI Taxonomy" id="65958"/>
    <lineage>
        <taxon>Bacteria</taxon>
        <taxon>Pseudomonadati</taxon>
        <taxon>Pseudomonadota</taxon>
        <taxon>Alphaproteobacteria</taxon>
        <taxon>Acetobacterales</taxon>
        <taxon>Acetobacteraceae</taxon>
        <taxon>Komagataeibacter</taxon>
    </lineage>
</organism>
<dbReference type="GeneID" id="79189328"/>
<dbReference type="EMBL" id="JABLUU010000050">
    <property type="protein sequence ID" value="MBT0676949.1"/>
    <property type="molecule type" value="Genomic_DNA"/>
</dbReference>
<dbReference type="RefSeq" id="WP_214165951.1">
    <property type="nucleotide sequence ID" value="NZ_JABLUU010000050.1"/>
</dbReference>
<protein>
    <submittedName>
        <fullName evidence="1">Uncharacterized protein</fullName>
    </submittedName>
</protein>
<sequence length="223" mass="24458">VAIDDCVCSRPPLKGSAEREAVDSLRGYSYQILRSIETWIDLPDGAILVLEGAEDLDLVEQTGTATVEQVKDTSSSGNVTLRSESALEAVGNFWDHLGRNSGVGIQFRFLTTSGIGREKKQPFGFDIPGLEAWQRIRMAPGDSRSVEMAAGIQAFLKDNDTLSEPFRLWLGSASTEDFIARIILPLEWVAGWPTSTDLYDTIVARACRQLASCSMRLVPAFDL</sequence>
<dbReference type="Proteomes" id="UP001519538">
    <property type="component" value="Unassembled WGS sequence"/>
</dbReference>
<gene>
    <name evidence="1" type="ORF">HNO79_16425</name>
</gene>
<accession>A0ABS5SRT6</accession>
<evidence type="ECO:0000313" key="1">
    <source>
        <dbReference type="EMBL" id="MBT0676949.1"/>
    </source>
</evidence>
<feature type="non-terminal residue" evidence="1">
    <location>
        <position position="1"/>
    </location>
</feature>
<keyword evidence="2" id="KW-1185">Reference proteome</keyword>
<reference evidence="1 2" key="1">
    <citation type="journal article" date="2021" name="Astrobiology">
        <title>Bacterial Cellulose Retains Robustness but Its Synthesis Declines After Exposure to a Mars-Like Environment Simulated Outside the International Space Station.</title>
        <authorList>
            <person name="Orlovska I."/>
            <person name="Podolich O."/>
            <person name="Kukharenko O."/>
            <person name="Zaets I."/>
            <person name="Reva O."/>
            <person name="Khirunenko L."/>
            <person name="Zmejkoski D."/>
            <person name="Rogalsky S."/>
            <person name="Barh D."/>
            <person name="Tiwari S."/>
            <person name="Kumavath R."/>
            <person name="Goes-Neto A."/>
            <person name="Azevedo V."/>
            <person name="Brenig B."/>
            <person name="Ghosh P."/>
            <person name="de Vera J.P."/>
            <person name="Kozyrovska N."/>
        </authorList>
    </citation>
    <scope>NUCLEOTIDE SEQUENCE [LARGE SCALE GENOMIC DNA]</scope>
    <source>
        <strain evidence="1 2">IMBG 311</strain>
    </source>
</reference>
<proteinExistence type="predicted"/>